<organism evidence="2 12">
    <name type="scientific">Marine Group I thaumarchaeote</name>
    <dbReference type="NCBI Taxonomy" id="2511932"/>
    <lineage>
        <taxon>Archaea</taxon>
        <taxon>Nitrososphaerota</taxon>
        <taxon>Marine Group I</taxon>
    </lineage>
</organism>
<dbReference type="Proteomes" id="UP000563820">
    <property type="component" value="Unassembled WGS sequence"/>
</dbReference>
<evidence type="ECO:0000313" key="3">
    <source>
        <dbReference type="EMBL" id="NWJ30211.1"/>
    </source>
</evidence>
<evidence type="ECO:0000256" key="1">
    <source>
        <dbReference type="SAM" id="MobiDB-lite"/>
    </source>
</evidence>
<evidence type="ECO:0000313" key="10">
    <source>
        <dbReference type="Proteomes" id="UP000549797"/>
    </source>
</evidence>
<dbReference type="EMBL" id="JACATC010000003">
    <property type="protein sequence ID" value="NWJ83825.1"/>
    <property type="molecule type" value="Genomic_DNA"/>
</dbReference>
<evidence type="ECO:0000313" key="4">
    <source>
        <dbReference type="EMBL" id="NWJ83825.1"/>
    </source>
</evidence>
<dbReference type="EMBL" id="JACATE010000008">
    <property type="protein sequence ID" value="NWJ28805.1"/>
    <property type="molecule type" value="Genomic_DNA"/>
</dbReference>
<dbReference type="Proteomes" id="UP000559282">
    <property type="component" value="Unassembled WGS sequence"/>
</dbReference>
<evidence type="ECO:0000313" key="2">
    <source>
        <dbReference type="EMBL" id="NWJ28805.1"/>
    </source>
</evidence>
<evidence type="ECO:0000313" key="13">
    <source>
        <dbReference type="Proteomes" id="UP000568446"/>
    </source>
</evidence>
<dbReference type="EMBL" id="JACATK010000043">
    <property type="protein sequence ID" value="NWJ30211.1"/>
    <property type="molecule type" value="Genomic_DNA"/>
</dbReference>
<dbReference type="Proteomes" id="UP000535457">
    <property type="component" value="Unassembled WGS sequence"/>
</dbReference>
<dbReference type="AlphaFoldDB" id="A0A7K4MIM6"/>
<reference evidence="2" key="2">
    <citation type="submission" date="2020-06" db="EMBL/GenBank/DDBJ databases">
        <authorList>
            <person name="Wang Y."/>
        </authorList>
    </citation>
    <scope>NUCLEOTIDE SEQUENCE</scope>
    <source>
        <strain evidence="3">C4</strain>
        <strain evidence="6">D1a</strain>
        <strain evidence="7">L19a</strain>
        <strain evidence="5">T1C4</strain>
        <strain evidence="2">T1L11</strain>
        <strain evidence="4">T3L1</strain>
    </source>
</reference>
<dbReference type="EMBL" id="JACATG010000005">
    <property type="protein sequence ID" value="NWK13930.1"/>
    <property type="molecule type" value="Genomic_DNA"/>
</dbReference>
<accession>A0A7K4MIM6</accession>
<evidence type="ECO:0000313" key="12">
    <source>
        <dbReference type="Proteomes" id="UP000563820"/>
    </source>
</evidence>
<comment type="caution">
    <text evidence="2">The sequence shown here is derived from an EMBL/GenBank/DDBJ whole genome shotgun (WGS) entry which is preliminary data.</text>
</comment>
<evidence type="ECO:0000313" key="6">
    <source>
        <dbReference type="EMBL" id="NWK09461.1"/>
    </source>
</evidence>
<sequence>MFEKILQKIKIGSCKTKVSDDVNAFKESDKKQDTTTNTDTKKETQE</sequence>
<gene>
    <name evidence="5" type="ORF">HX847_04765</name>
    <name evidence="2" type="ORF">HX848_05415</name>
    <name evidence="3" type="ORF">HX850_04780</name>
    <name evidence="6" type="ORF">HX852_06760</name>
    <name evidence="7" type="ORF">HX853_04760</name>
    <name evidence="4" type="ORF">HX854_03720</name>
</gene>
<dbReference type="EMBL" id="JACATJ010000011">
    <property type="protein sequence ID" value="NWK09461.1"/>
    <property type="molecule type" value="Genomic_DNA"/>
</dbReference>
<feature type="region of interest" description="Disordered" evidence="1">
    <location>
        <begin position="25"/>
        <end position="46"/>
    </location>
</feature>
<evidence type="ECO:0000313" key="9">
    <source>
        <dbReference type="Proteomes" id="UP000535457"/>
    </source>
</evidence>
<dbReference type="Proteomes" id="UP000568446">
    <property type="component" value="Unassembled WGS sequence"/>
</dbReference>
<reference evidence="8 9" key="1">
    <citation type="journal article" date="2019" name="Environ. Microbiol.">
        <title>Genomics insights into ecotype formation of ammonia-oxidizing archaea in the deep ocean.</title>
        <authorList>
            <person name="Wang Y."/>
            <person name="Huang J.M."/>
            <person name="Cui G.J."/>
            <person name="Nunoura T."/>
            <person name="Takaki Y."/>
            <person name="Li W.L."/>
            <person name="Li J."/>
            <person name="Gao Z.M."/>
            <person name="Takai K."/>
            <person name="Zhang A.Q."/>
            <person name="Stepanauskas R."/>
        </authorList>
    </citation>
    <scope>NUCLEOTIDE SEQUENCE [LARGE SCALE GENOMIC DNA]</scope>
    <source>
        <strain evidence="3 13">C4</strain>
        <strain evidence="6 10">D1a</strain>
        <strain evidence="7 9">L19a</strain>
        <strain evidence="5 11">T1C4</strain>
        <strain evidence="2 12">T1L11</strain>
        <strain evidence="4 8">T3L1</strain>
    </source>
</reference>
<proteinExistence type="predicted"/>
<dbReference type="Proteomes" id="UP000520052">
    <property type="component" value="Unassembled WGS sequence"/>
</dbReference>
<evidence type="ECO:0000313" key="11">
    <source>
        <dbReference type="Proteomes" id="UP000559282"/>
    </source>
</evidence>
<evidence type="ECO:0000313" key="5">
    <source>
        <dbReference type="EMBL" id="NWK07708.1"/>
    </source>
</evidence>
<dbReference type="EMBL" id="JACATF010000017">
    <property type="protein sequence ID" value="NWK07708.1"/>
    <property type="molecule type" value="Genomic_DNA"/>
</dbReference>
<protein>
    <submittedName>
        <fullName evidence="2">Uncharacterized protein</fullName>
    </submittedName>
</protein>
<evidence type="ECO:0000313" key="7">
    <source>
        <dbReference type="EMBL" id="NWK13930.1"/>
    </source>
</evidence>
<name>A0A7K4MIM6_9ARCH</name>
<evidence type="ECO:0000313" key="8">
    <source>
        <dbReference type="Proteomes" id="UP000520052"/>
    </source>
</evidence>
<dbReference type="Proteomes" id="UP000549797">
    <property type="component" value="Unassembled WGS sequence"/>
</dbReference>